<dbReference type="AlphaFoldDB" id="A0A1D2MFK8"/>
<feature type="coiled-coil region" evidence="1">
    <location>
        <begin position="1"/>
        <end position="35"/>
    </location>
</feature>
<name>A0A1D2MFK8_ORCCI</name>
<dbReference type="STRING" id="48709.A0A1D2MFK8"/>
<sequence length="235" mass="26020">MSNLKRKEREYEHEMERLAREKISLQQKIASLKKDMLGKWDHVDWQSIVPDDVDIGMESSNGPVSNAVTIENRRYSHNSESHSSVDVIQLKSESELEDSADSQHHPLSLTVNNCHTAEKVSGKKVLGRVNGVNGVSAGGPISLVTATKLSSSPLAAITVEKTANSPIGGASYVNTAGNNNTGFSVLNNATLAMNSNMDVGQYYEEEKFFQLYKLIIWNWWKNNYPKITPLLNIAT</sequence>
<accession>A0A1D2MFK8</accession>
<evidence type="ECO:0000313" key="3">
    <source>
        <dbReference type="Proteomes" id="UP000094527"/>
    </source>
</evidence>
<comment type="caution">
    <text evidence="2">The sequence shown here is derived from an EMBL/GenBank/DDBJ whole genome shotgun (WGS) entry which is preliminary data.</text>
</comment>
<gene>
    <name evidence="2" type="ORF">Ocin01_15011</name>
</gene>
<dbReference type="OrthoDB" id="419455at2759"/>
<keyword evidence="1" id="KW-0175">Coiled coil</keyword>
<dbReference type="Proteomes" id="UP000094527">
    <property type="component" value="Unassembled WGS sequence"/>
</dbReference>
<evidence type="ECO:0000256" key="1">
    <source>
        <dbReference type="SAM" id="Coils"/>
    </source>
</evidence>
<evidence type="ECO:0000313" key="2">
    <source>
        <dbReference type="EMBL" id="ODM91671.1"/>
    </source>
</evidence>
<protein>
    <submittedName>
        <fullName evidence="2">Max-binding protein MNT</fullName>
    </submittedName>
</protein>
<reference evidence="2 3" key="1">
    <citation type="journal article" date="2016" name="Genome Biol. Evol.">
        <title>Gene Family Evolution Reflects Adaptation to Soil Environmental Stressors in the Genome of the Collembolan Orchesella cincta.</title>
        <authorList>
            <person name="Faddeeva-Vakhrusheva A."/>
            <person name="Derks M.F."/>
            <person name="Anvar S.Y."/>
            <person name="Agamennone V."/>
            <person name="Suring W."/>
            <person name="Smit S."/>
            <person name="van Straalen N.M."/>
            <person name="Roelofs D."/>
        </authorList>
    </citation>
    <scope>NUCLEOTIDE SEQUENCE [LARGE SCALE GENOMIC DNA]</scope>
    <source>
        <tissue evidence="2">Mixed pool</tissue>
    </source>
</reference>
<keyword evidence="3" id="KW-1185">Reference proteome</keyword>
<proteinExistence type="predicted"/>
<organism evidence="2 3">
    <name type="scientific">Orchesella cincta</name>
    <name type="common">Springtail</name>
    <name type="synonym">Podura cincta</name>
    <dbReference type="NCBI Taxonomy" id="48709"/>
    <lineage>
        <taxon>Eukaryota</taxon>
        <taxon>Metazoa</taxon>
        <taxon>Ecdysozoa</taxon>
        <taxon>Arthropoda</taxon>
        <taxon>Hexapoda</taxon>
        <taxon>Collembola</taxon>
        <taxon>Entomobryomorpha</taxon>
        <taxon>Entomobryoidea</taxon>
        <taxon>Orchesellidae</taxon>
        <taxon>Orchesellinae</taxon>
        <taxon>Orchesella</taxon>
    </lineage>
</organism>
<dbReference type="EMBL" id="LJIJ01001453">
    <property type="protein sequence ID" value="ODM91671.1"/>
    <property type="molecule type" value="Genomic_DNA"/>
</dbReference>